<name>A0A1Y2HK48_9FUNG</name>
<sequence>MRKPPPTTPPPPAMIGAVLRKVTVTLVQDCASSDLAKSVIKIAELDAALGVNAIQLHVHGFDACSTLLPINPIAALSGPSDADKVFSASLEHGVFHGSSKIGGTWTGIEVNVAKPDLIPGMLSQWHVPDLSLPSHAKHSCHLRPPFQHPLFAIRRFLRSHPTYGGLVSDHISTTQRGGSCACFARTCNRPLPGRNSSSSSRPMACSRFPNHVCRRCCKLGSLHPRRARACHQCLHLHSCGRRLRIPKSMH</sequence>
<dbReference type="Proteomes" id="UP000193411">
    <property type="component" value="Unassembled WGS sequence"/>
</dbReference>
<proteinExistence type="predicted"/>
<evidence type="ECO:0000313" key="2">
    <source>
        <dbReference type="Proteomes" id="UP000193411"/>
    </source>
</evidence>
<accession>A0A1Y2HK48</accession>
<comment type="caution">
    <text evidence="1">The sequence shown here is derived from an EMBL/GenBank/DDBJ whole genome shotgun (WGS) entry which is preliminary data.</text>
</comment>
<protein>
    <submittedName>
        <fullName evidence="1">Uncharacterized protein</fullName>
    </submittedName>
</protein>
<reference evidence="1 2" key="1">
    <citation type="submission" date="2016-07" db="EMBL/GenBank/DDBJ databases">
        <title>Pervasive Adenine N6-methylation of Active Genes in Fungi.</title>
        <authorList>
            <consortium name="DOE Joint Genome Institute"/>
            <person name="Mondo S.J."/>
            <person name="Dannebaum R.O."/>
            <person name="Kuo R.C."/>
            <person name="Labutti K."/>
            <person name="Haridas S."/>
            <person name="Kuo A."/>
            <person name="Salamov A."/>
            <person name="Ahrendt S.R."/>
            <person name="Lipzen A."/>
            <person name="Sullivan W."/>
            <person name="Andreopoulos W.B."/>
            <person name="Clum A."/>
            <person name="Lindquist E."/>
            <person name="Daum C."/>
            <person name="Ramamoorthy G.K."/>
            <person name="Gryganskyi A."/>
            <person name="Culley D."/>
            <person name="Magnuson J.K."/>
            <person name="James T.Y."/>
            <person name="O'Malley M.A."/>
            <person name="Stajich J.E."/>
            <person name="Spatafora J.W."/>
            <person name="Visel A."/>
            <person name="Grigoriev I.V."/>
        </authorList>
    </citation>
    <scope>NUCLEOTIDE SEQUENCE [LARGE SCALE GENOMIC DNA]</scope>
    <source>
        <strain evidence="1 2">PL171</strain>
    </source>
</reference>
<evidence type="ECO:0000313" key="1">
    <source>
        <dbReference type="EMBL" id="ORZ34221.1"/>
    </source>
</evidence>
<dbReference type="EMBL" id="MCFL01000030">
    <property type="protein sequence ID" value="ORZ34221.1"/>
    <property type="molecule type" value="Genomic_DNA"/>
</dbReference>
<dbReference type="AlphaFoldDB" id="A0A1Y2HK48"/>
<organism evidence="1 2">
    <name type="scientific">Catenaria anguillulae PL171</name>
    <dbReference type="NCBI Taxonomy" id="765915"/>
    <lineage>
        <taxon>Eukaryota</taxon>
        <taxon>Fungi</taxon>
        <taxon>Fungi incertae sedis</taxon>
        <taxon>Blastocladiomycota</taxon>
        <taxon>Blastocladiomycetes</taxon>
        <taxon>Blastocladiales</taxon>
        <taxon>Catenariaceae</taxon>
        <taxon>Catenaria</taxon>
    </lineage>
</organism>
<gene>
    <name evidence="1" type="ORF">BCR44DRAFT_1178285</name>
</gene>
<keyword evidence="2" id="KW-1185">Reference proteome</keyword>